<reference evidence="2 3" key="1">
    <citation type="submission" date="2018-12" db="EMBL/GenBank/DDBJ databases">
        <authorList>
            <consortium name="Pathogen Informatics"/>
        </authorList>
    </citation>
    <scope>NUCLEOTIDE SEQUENCE [LARGE SCALE GENOMIC DNA]</scope>
    <source>
        <strain evidence="2 3">NCTC8284</strain>
    </source>
</reference>
<dbReference type="InterPro" id="IPR041301">
    <property type="entry name" value="PBECR3"/>
</dbReference>
<accession>A0A3S4XRW9</accession>
<proteinExistence type="predicted"/>
<name>A0A3S4XRW9_9PAST</name>
<sequence length="248" mass="29344">MIALAERDIERRNLVVGESQERLIEYNRKINATQTEKTTAFKVSDDKWVVTDRGFDYNVGHTTYKPNLDHYPESLAHQFAKREMGGEGFKFDFKQLEDEFKQAKQRLNLNAKLTSDDLTTVRNQLRREYKFTAGVLNAADKTTLMSETATVWLSDDTLIKQFNSREGQNFDYQEYQFLPDVIYSADNLYSLEVSERLTKLYFFKRINERLYMSVVKHLKDSNELFAESFRSTNDKELKRVKNKYQQMR</sequence>
<evidence type="ECO:0000313" key="3">
    <source>
        <dbReference type="Proteomes" id="UP000278733"/>
    </source>
</evidence>
<dbReference type="KEGG" id="rpne:NCTC8284_00601"/>
<protein>
    <recommendedName>
        <fullName evidence="1">Phage-Barnase-EndoU-ColicinE5/D-RelE like nuclease 3 domain-containing protein</fullName>
    </recommendedName>
</protein>
<organism evidence="2 3">
    <name type="scientific">Rodentibacter pneumotropicus</name>
    <dbReference type="NCBI Taxonomy" id="758"/>
    <lineage>
        <taxon>Bacteria</taxon>
        <taxon>Pseudomonadati</taxon>
        <taxon>Pseudomonadota</taxon>
        <taxon>Gammaproteobacteria</taxon>
        <taxon>Pasteurellales</taxon>
        <taxon>Pasteurellaceae</taxon>
        <taxon>Rodentibacter</taxon>
    </lineage>
</organism>
<dbReference type="EMBL" id="LR134405">
    <property type="protein sequence ID" value="VEH65456.1"/>
    <property type="molecule type" value="Genomic_DNA"/>
</dbReference>
<feature type="domain" description="Phage-Barnase-EndoU-ColicinE5/D-RelE like nuclease 3" evidence="1">
    <location>
        <begin position="130"/>
        <end position="238"/>
    </location>
</feature>
<evidence type="ECO:0000259" key="1">
    <source>
        <dbReference type="Pfam" id="PF18812"/>
    </source>
</evidence>
<gene>
    <name evidence="2" type="ORF">NCTC8284_00601</name>
</gene>
<evidence type="ECO:0000313" key="2">
    <source>
        <dbReference type="EMBL" id="VEH65456.1"/>
    </source>
</evidence>
<dbReference type="Pfam" id="PF18812">
    <property type="entry name" value="PBECR3"/>
    <property type="match status" value="1"/>
</dbReference>
<dbReference type="Proteomes" id="UP000278733">
    <property type="component" value="Chromosome"/>
</dbReference>
<dbReference type="AlphaFoldDB" id="A0A3S4XRW9"/>